<feature type="compositionally biased region" description="Basic and acidic residues" evidence="1">
    <location>
        <begin position="107"/>
        <end position="146"/>
    </location>
</feature>
<protein>
    <submittedName>
        <fullName evidence="2">Uncharacterized protein</fullName>
    </submittedName>
</protein>
<dbReference type="RefSeq" id="XP_005771909.1">
    <property type="nucleotide sequence ID" value="XM_005771852.1"/>
</dbReference>
<name>A0A0D3J7J5_EMIH1</name>
<proteinExistence type="predicted"/>
<dbReference type="EnsemblProtists" id="EOD19480">
    <property type="protein sequence ID" value="EOD19480"/>
    <property type="gene ID" value="EMIHUDRAFT_355364"/>
</dbReference>
<evidence type="ECO:0000313" key="2">
    <source>
        <dbReference type="EnsemblProtists" id="EOD19480"/>
    </source>
</evidence>
<accession>A0A0D3J7J5</accession>
<feature type="compositionally biased region" description="Low complexity" evidence="1">
    <location>
        <begin position="96"/>
        <end position="106"/>
    </location>
</feature>
<evidence type="ECO:0000256" key="1">
    <source>
        <dbReference type="SAM" id="MobiDB-lite"/>
    </source>
</evidence>
<evidence type="ECO:0000313" key="3">
    <source>
        <dbReference type="Proteomes" id="UP000013827"/>
    </source>
</evidence>
<dbReference type="HOGENOM" id="CLU_881657_0_0_1"/>
<reference evidence="3" key="1">
    <citation type="journal article" date="2013" name="Nature">
        <title>Pan genome of the phytoplankton Emiliania underpins its global distribution.</title>
        <authorList>
            <person name="Read B.A."/>
            <person name="Kegel J."/>
            <person name="Klute M.J."/>
            <person name="Kuo A."/>
            <person name="Lefebvre S.C."/>
            <person name="Maumus F."/>
            <person name="Mayer C."/>
            <person name="Miller J."/>
            <person name="Monier A."/>
            <person name="Salamov A."/>
            <person name="Young J."/>
            <person name="Aguilar M."/>
            <person name="Claverie J.M."/>
            <person name="Frickenhaus S."/>
            <person name="Gonzalez K."/>
            <person name="Herman E.K."/>
            <person name="Lin Y.C."/>
            <person name="Napier J."/>
            <person name="Ogata H."/>
            <person name="Sarno A.F."/>
            <person name="Shmutz J."/>
            <person name="Schroeder D."/>
            <person name="de Vargas C."/>
            <person name="Verret F."/>
            <person name="von Dassow P."/>
            <person name="Valentin K."/>
            <person name="Van de Peer Y."/>
            <person name="Wheeler G."/>
            <person name="Dacks J.B."/>
            <person name="Delwiche C.F."/>
            <person name="Dyhrman S.T."/>
            <person name="Glockner G."/>
            <person name="John U."/>
            <person name="Richards T."/>
            <person name="Worden A.Z."/>
            <person name="Zhang X."/>
            <person name="Grigoriev I.V."/>
            <person name="Allen A.E."/>
            <person name="Bidle K."/>
            <person name="Borodovsky M."/>
            <person name="Bowler C."/>
            <person name="Brownlee C."/>
            <person name="Cock J.M."/>
            <person name="Elias M."/>
            <person name="Gladyshev V.N."/>
            <person name="Groth M."/>
            <person name="Guda C."/>
            <person name="Hadaegh A."/>
            <person name="Iglesias-Rodriguez M.D."/>
            <person name="Jenkins J."/>
            <person name="Jones B.M."/>
            <person name="Lawson T."/>
            <person name="Leese F."/>
            <person name="Lindquist E."/>
            <person name="Lobanov A."/>
            <person name="Lomsadze A."/>
            <person name="Malik S.B."/>
            <person name="Marsh M.E."/>
            <person name="Mackinder L."/>
            <person name="Mock T."/>
            <person name="Mueller-Roeber B."/>
            <person name="Pagarete A."/>
            <person name="Parker M."/>
            <person name="Probert I."/>
            <person name="Quesneville H."/>
            <person name="Raines C."/>
            <person name="Rensing S.A."/>
            <person name="Riano-Pachon D.M."/>
            <person name="Richier S."/>
            <person name="Rokitta S."/>
            <person name="Shiraiwa Y."/>
            <person name="Soanes D.M."/>
            <person name="van der Giezen M."/>
            <person name="Wahlund T.M."/>
            <person name="Williams B."/>
            <person name="Wilson W."/>
            <person name="Wolfe G."/>
            <person name="Wurch L.L."/>
        </authorList>
    </citation>
    <scope>NUCLEOTIDE SEQUENCE</scope>
</reference>
<dbReference type="PaxDb" id="2903-EOD19480"/>
<dbReference type="GeneID" id="17264981"/>
<feature type="compositionally biased region" description="Low complexity" evidence="1">
    <location>
        <begin position="153"/>
        <end position="174"/>
    </location>
</feature>
<reference evidence="2" key="2">
    <citation type="submission" date="2024-10" db="UniProtKB">
        <authorList>
            <consortium name="EnsemblProtists"/>
        </authorList>
    </citation>
    <scope>IDENTIFICATION</scope>
</reference>
<sequence length="316" mass="33232">MVARKLRANALRLAWQEPLLLSAAAPEPTAESKVAECVPEEERPLLERLAAAAQLHDDLKAELHAELRLGEPESSKRLTAAHSKEPHSCAPPSITAAAKRVAAASSKAEKSDRGDLRSDLRSEIRSEIKSEIKSDAKSDAKGDKPPPAKKAPPRLARPARAATHQAAAAAAPALPASVQQAAAAAAATAAAATAAAAAAVAQQQARNAALEPTIPQPPPALVAAAAPAPVAPPPPAVAVAPAPAPAPAPGPPPQPNMAAIAQNMQPTMARLAAARRWLELRARCSTPSTRRLRRRRCRRRYRRCRRQPQRRPNPEP</sequence>
<dbReference type="KEGG" id="ehx:EMIHUDRAFT_355364"/>
<keyword evidence="3" id="KW-1185">Reference proteome</keyword>
<organism evidence="2 3">
    <name type="scientific">Emiliania huxleyi (strain CCMP1516)</name>
    <dbReference type="NCBI Taxonomy" id="280463"/>
    <lineage>
        <taxon>Eukaryota</taxon>
        <taxon>Haptista</taxon>
        <taxon>Haptophyta</taxon>
        <taxon>Prymnesiophyceae</taxon>
        <taxon>Isochrysidales</taxon>
        <taxon>Noelaerhabdaceae</taxon>
        <taxon>Emiliania</taxon>
    </lineage>
</organism>
<feature type="compositionally biased region" description="Pro residues" evidence="1">
    <location>
        <begin position="229"/>
        <end position="255"/>
    </location>
</feature>
<dbReference type="Proteomes" id="UP000013827">
    <property type="component" value="Unassembled WGS sequence"/>
</dbReference>
<feature type="compositionally biased region" description="Basic and acidic residues" evidence="1">
    <location>
        <begin position="67"/>
        <end position="87"/>
    </location>
</feature>
<feature type="region of interest" description="Disordered" evidence="1">
    <location>
        <begin position="67"/>
        <end position="174"/>
    </location>
</feature>
<dbReference type="AlphaFoldDB" id="A0A0D3J7J5"/>
<feature type="region of interest" description="Disordered" evidence="1">
    <location>
        <begin position="193"/>
        <end position="258"/>
    </location>
</feature>
<feature type="compositionally biased region" description="Low complexity" evidence="1">
    <location>
        <begin position="193"/>
        <end position="209"/>
    </location>
</feature>